<comment type="caution">
    <text evidence="3">The sequence shown here is derived from an EMBL/GenBank/DDBJ whole genome shotgun (WGS) entry which is preliminary data.</text>
</comment>
<accession>A0A225WM68</accession>
<keyword evidence="4" id="KW-1185">Reference proteome</keyword>
<organism evidence="3 4">
    <name type="scientific">Phytophthora megakarya</name>
    <dbReference type="NCBI Taxonomy" id="4795"/>
    <lineage>
        <taxon>Eukaryota</taxon>
        <taxon>Sar</taxon>
        <taxon>Stramenopiles</taxon>
        <taxon>Oomycota</taxon>
        <taxon>Peronosporomycetes</taxon>
        <taxon>Peronosporales</taxon>
        <taxon>Peronosporaceae</taxon>
        <taxon>Phytophthora</taxon>
    </lineage>
</organism>
<evidence type="ECO:0000259" key="2">
    <source>
        <dbReference type="Pfam" id="PF25597"/>
    </source>
</evidence>
<dbReference type="EMBL" id="NBNE01000541">
    <property type="protein sequence ID" value="OWZ18756.1"/>
    <property type="molecule type" value="Genomic_DNA"/>
</dbReference>
<feature type="domain" description="Retroviral polymerase SH3-like" evidence="2">
    <location>
        <begin position="98"/>
        <end position="155"/>
    </location>
</feature>
<dbReference type="OrthoDB" id="124043at2759"/>
<dbReference type="Pfam" id="PF25597">
    <property type="entry name" value="SH3_retrovirus"/>
    <property type="match status" value="1"/>
</dbReference>
<feature type="region of interest" description="Disordered" evidence="1">
    <location>
        <begin position="224"/>
        <end position="268"/>
    </location>
</feature>
<reference evidence="4" key="1">
    <citation type="submission" date="2017-03" db="EMBL/GenBank/DDBJ databases">
        <title>Phytopthora megakarya and P. palmivora, two closely related causual agents of cacao black pod achieved similar genome size and gene model numbers by different mechanisms.</title>
        <authorList>
            <person name="Ali S."/>
            <person name="Shao J."/>
            <person name="Larry D.J."/>
            <person name="Kronmiller B."/>
            <person name="Shen D."/>
            <person name="Strem M.D."/>
            <person name="Melnick R.L."/>
            <person name="Guiltinan M.J."/>
            <person name="Tyler B.M."/>
            <person name="Meinhardt L.W."/>
            <person name="Bailey B.A."/>
        </authorList>
    </citation>
    <scope>NUCLEOTIDE SEQUENCE [LARGE SCALE GENOMIC DNA]</scope>
    <source>
        <strain evidence="4">zdho120</strain>
    </source>
</reference>
<dbReference type="InterPro" id="IPR057670">
    <property type="entry name" value="SH3_retrovirus"/>
</dbReference>
<name>A0A225WM68_9STRA</name>
<feature type="compositionally biased region" description="Acidic residues" evidence="1">
    <location>
        <begin position="248"/>
        <end position="258"/>
    </location>
</feature>
<gene>
    <name evidence="3" type="ORF">PHMEG_0007097</name>
</gene>
<dbReference type="Proteomes" id="UP000198211">
    <property type="component" value="Unassembled WGS sequence"/>
</dbReference>
<sequence>MGTEGPDTGNEEAHQIFEERNLFARDALLHGLLSKDSKKICKMSRVSEMWTLFEQDKTKRDFANCIRIRAKLYGVRFERGKKMFSSKPQVKDLHVYGCVVSHHIPKKKRPNKLDMVADPGVFLGFVKTLLRYRILNLKTGKLIERRDVVFYENIATDPTYLRYLIDKTYFGDEVELPNHIDFVSLPITQVDKFPVDEEVMLKDEMNAANFMDAGSERHFFDEDIEMSDSSLEEENSDGDMTDSSGADINDDSEDDSDSDFNGSEPQVM</sequence>
<proteinExistence type="predicted"/>
<protein>
    <submittedName>
        <fullName evidence="3">Polyprotein</fullName>
    </submittedName>
</protein>
<evidence type="ECO:0000313" key="4">
    <source>
        <dbReference type="Proteomes" id="UP000198211"/>
    </source>
</evidence>
<evidence type="ECO:0000256" key="1">
    <source>
        <dbReference type="SAM" id="MobiDB-lite"/>
    </source>
</evidence>
<dbReference type="AlphaFoldDB" id="A0A225WM68"/>
<feature type="compositionally biased region" description="Acidic residues" evidence="1">
    <location>
        <begin position="224"/>
        <end position="240"/>
    </location>
</feature>
<evidence type="ECO:0000313" key="3">
    <source>
        <dbReference type="EMBL" id="OWZ18756.1"/>
    </source>
</evidence>